<proteinExistence type="predicted"/>
<feature type="signal peptide" evidence="2">
    <location>
        <begin position="1"/>
        <end position="26"/>
    </location>
</feature>
<protein>
    <recommendedName>
        <fullName evidence="3">Legumain prodomain domain-containing protein</fullName>
    </recommendedName>
</protein>
<dbReference type="Proteomes" id="UP001151760">
    <property type="component" value="Unassembled WGS sequence"/>
</dbReference>
<dbReference type="Pfam" id="PF20985">
    <property type="entry name" value="Legum_prodom"/>
    <property type="match status" value="1"/>
</dbReference>
<gene>
    <name evidence="4" type="ORF">Tco_0941103</name>
</gene>
<keyword evidence="1" id="KW-1133">Transmembrane helix</keyword>
<reference evidence="4" key="1">
    <citation type="journal article" date="2022" name="Int. J. Mol. Sci.">
        <title>Draft Genome of Tanacetum Coccineum: Genomic Comparison of Closely Related Tanacetum-Family Plants.</title>
        <authorList>
            <person name="Yamashiro T."/>
            <person name="Shiraishi A."/>
            <person name="Nakayama K."/>
            <person name="Satake H."/>
        </authorList>
    </citation>
    <scope>NUCLEOTIDE SEQUENCE</scope>
</reference>
<keyword evidence="1" id="KW-0472">Membrane</keyword>
<keyword evidence="2" id="KW-0732">Signal</keyword>
<evidence type="ECO:0000256" key="2">
    <source>
        <dbReference type="SAM" id="SignalP"/>
    </source>
</evidence>
<evidence type="ECO:0000259" key="3">
    <source>
        <dbReference type="Pfam" id="PF20985"/>
    </source>
</evidence>
<dbReference type="PANTHER" id="PTHR31587">
    <property type="entry name" value="TRANSMEMBRANE PROTEIN (DUF2215)"/>
    <property type="match status" value="1"/>
</dbReference>
<dbReference type="Gene3D" id="1.10.132.130">
    <property type="match status" value="1"/>
</dbReference>
<feature type="domain" description="Legumain prodomain" evidence="3">
    <location>
        <begin position="156"/>
        <end position="251"/>
    </location>
</feature>
<sequence length="433" mass="49269">MTTTSRLLLLIPLLVVTVILLPKACAQHRSSTTWDLLLPLANSIPLDSATEYIPQVHPKRHLLWNIVSICSSTSWELLLPRSNNISFDTTEYIPKLDSKHRLLWHVVSMCNSTTWELLLSLANNIGLDIRESDSKRYLLWNTYRTSSTSERLAIVKEFNEELTRWEYINSRINMIGLFLFGPEKYQSTLGTVRGKKPIVDDWKCFKSTLELFEKHCCLLPELGSRHIRAFTNICNYVAEKAAIKEALIVSCAMTKTEIYGIDVRNPSVQATPAPVSGSPDNYCARIFVNGTTSRWNLGSYARPYRVLLAVSRAVRHRDASLGLCECGNDEWRSLQNGTWSAVMSPYMTYYIDVKYTSRIYDSVNVTLDQVSQEWRYLLLVVGFFLLLLAPVVCKWVMRVIALTCIFESSIDTPLAIVAVVTCLGLYIVMRSIK</sequence>
<feature type="chain" id="PRO_5047520926" description="Legumain prodomain domain-containing protein" evidence="2">
    <location>
        <begin position="27"/>
        <end position="433"/>
    </location>
</feature>
<accession>A0ABQ5DRG7</accession>
<dbReference type="EMBL" id="BQNB010015545">
    <property type="protein sequence ID" value="GJT41238.1"/>
    <property type="molecule type" value="Genomic_DNA"/>
</dbReference>
<dbReference type="InterPro" id="IPR048501">
    <property type="entry name" value="Legum_prodom"/>
</dbReference>
<name>A0ABQ5DRG7_9ASTR</name>
<dbReference type="InterPro" id="IPR046427">
    <property type="entry name" value="Legumain_prodom_sf"/>
</dbReference>
<keyword evidence="1" id="KW-0812">Transmembrane</keyword>
<evidence type="ECO:0000313" key="4">
    <source>
        <dbReference type="EMBL" id="GJT41238.1"/>
    </source>
</evidence>
<feature type="transmembrane region" description="Helical" evidence="1">
    <location>
        <begin position="374"/>
        <end position="397"/>
    </location>
</feature>
<dbReference type="PANTHER" id="PTHR31587:SF3">
    <property type="entry name" value="EXPRESSED PROTEIN"/>
    <property type="match status" value="1"/>
</dbReference>
<evidence type="ECO:0000256" key="1">
    <source>
        <dbReference type="SAM" id="Phobius"/>
    </source>
</evidence>
<comment type="caution">
    <text evidence="4">The sequence shown here is derived from an EMBL/GenBank/DDBJ whole genome shotgun (WGS) entry which is preliminary data.</text>
</comment>
<keyword evidence="5" id="KW-1185">Reference proteome</keyword>
<feature type="transmembrane region" description="Helical" evidence="1">
    <location>
        <begin position="409"/>
        <end position="429"/>
    </location>
</feature>
<reference evidence="4" key="2">
    <citation type="submission" date="2022-01" db="EMBL/GenBank/DDBJ databases">
        <authorList>
            <person name="Yamashiro T."/>
            <person name="Shiraishi A."/>
            <person name="Satake H."/>
            <person name="Nakayama K."/>
        </authorList>
    </citation>
    <scope>NUCLEOTIDE SEQUENCE</scope>
</reference>
<organism evidence="4 5">
    <name type="scientific">Tanacetum coccineum</name>
    <dbReference type="NCBI Taxonomy" id="301880"/>
    <lineage>
        <taxon>Eukaryota</taxon>
        <taxon>Viridiplantae</taxon>
        <taxon>Streptophyta</taxon>
        <taxon>Embryophyta</taxon>
        <taxon>Tracheophyta</taxon>
        <taxon>Spermatophyta</taxon>
        <taxon>Magnoliopsida</taxon>
        <taxon>eudicotyledons</taxon>
        <taxon>Gunneridae</taxon>
        <taxon>Pentapetalae</taxon>
        <taxon>asterids</taxon>
        <taxon>campanulids</taxon>
        <taxon>Asterales</taxon>
        <taxon>Asteraceae</taxon>
        <taxon>Asteroideae</taxon>
        <taxon>Anthemideae</taxon>
        <taxon>Anthemidinae</taxon>
        <taxon>Tanacetum</taxon>
    </lineage>
</organism>
<evidence type="ECO:0000313" key="5">
    <source>
        <dbReference type="Proteomes" id="UP001151760"/>
    </source>
</evidence>